<name>A0A841R3V1_9SPIO</name>
<evidence type="ECO:0000313" key="1">
    <source>
        <dbReference type="EMBL" id="MBB6478545.1"/>
    </source>
</evidence>
<proteinExistence type="predicted"/>
<gene>
    <name evidence="1" type="ORF">HNR50_000178</name>
</gene>
<accession>A0A841R3V1</accession>
<dbReference type="RefSeq" id="WP_184742487.1">
    <property type="nucleotide sequence ID" value="NZ_JACHGJ010000001.1"/>
</dbReference>
<keyword evidence="2" id="KW-1185">Reference proteome</keyword>
<dbReference type="AlphaFoldDB" id="A0A841R3V1"/>
<comment type="caution">
    <text evidence="1">The sequence shown here is derived from an EMBL/GenBank/DDBJ whole genome shotgun (WGS) entry which is preliminary data.</text>
</comment>
<sequence length="137" mass="14888">MRVAVVYFQSGNSAVKKTAEALAQGIATENHIVDLINGETDTDKKLTGYEYIAIGTAPQTLFRGRISDRISTYLKNAGMLSGKRSYAFVCKKGFGSAKALRSLMADMEKEGMMLKISDVLYSAEEATAAGKKLHVKK</sequence>
<dbReference type="Gene3D" id="3.40.50.360">
    <property type="match status" value="1"/>
</dbReference>
<dbReference type="Proteomes" id="UP000587760">
    <property type="component" value="Unassembled WGS sequence"/>
</dbReference>
<protein>
    <submittedName>
        <fullName evidence="1">Flavorubredoxin</fullName>
    </submittedName>
</protein>
<reference evidence="1 2" key="1">
    <citation type="submission" date="2020-08" db="EMBL/GenBank/DDBJ databases">
        <title>Genomic Encyclopedia of Type Strains, Phase IV (KMG-IV): sequencing the most valuable type-strain genomes for metagenomic binning, comparative biology and taxonomic classification.</title>
        <authorList>
            <person name="Goeker M."/>
        </authorList>
    </citation>
    <scope>NUCLEOTIDE SEQUENCE [LARGE SCALE GENOMIC DNA]</scope>
    <source>
        <strain evidence="1 2">DSM 2461</strain>
    </source>
</reference>
<organism evidence="1 2">
    <name type="scientific">Spirochaeta isovalerica</name>
    <dbReference type="NCBI Taxonomy" id="150"/>
    <lineage>
        <taxon>Bacteria</taxon>
        <taxon>Pseudomonadati</taxon>
        <taxon>Spirochaetota</taxon>
        <taxon>Spirochaetia</taxon>
        <taxon>Spirochaetales</taxon>
        <taxon>Spirochaetaceae</taxon>
        <taxon>Spirochaeta</taxon>
    </lineage>
</organism>
<dbReference type="SUPFAM" id="SSF52218">
    <property type="entry name" value="Flavoproteins"/>
    <property type="match status" value="1"/>
</dbReference>
<evidence type="ECO:0000313" key="2">
    <source>
        <dbReference type="Proteomes" id="UP000587760"/>
    </source>
</evidence>
<dbReference type="InterPro" id="IPR029039">
    <property type="entry name" value="Flavoprotein-like_sf"/>
</dbReference>
<dbReference type="EMBL" id="JACHGJ010000001">
    <property type="protein sequence ID" value="MBB6478545.1"/>
    <property type="molecule type" value="Genomic_DNA"/>
</dbReference>